<dbReference type="SUPFAM" id="SSF53474">
    <property type="entry name" value="alpha/beta-Hydrolases"/>
    <property type="match status" value="1"/>
</dbReference>
<evidence type="ECO:0000256" key="6">
    <source>
        <dbReference type="ARBA" id="ARBA00048109"/>
    </source>
</evidence>
<accession>A0ABU8MI10</accession>
<dbReference type="InterPro" id="IPR029058">
    <property type="entry name" value="AB_hydrolase_fold"/>
</dbReference>
<protein>
    <recommendedName>
        <fullName evidence="5">Acyl-CoA:diacylglycerol acyltransferase</fullName>
        <ecNumber evidence="3">2.3.1.122</ecNumber>
        <ecNumber evidence="4">2.3.1.20</ecNumber>
    </recommendedName>
</protein>
<dbReference type="EMBL" id="JBBEGN010000001">
    <property type="protein sequence ID" value="MEJ2866949.1"/>
    <property type="molecule type" value="Genomic_DNA"/>
</dbReference>
<evidence type="ECO:0000313" key="8">
    <source>
        <dbReference type="EMBL" id="MEJ2866949.1"/>
    </source>
</evidence>
<evidence type="ECO:0000256" key="5">
    <source>
        <dbReference type="ARBA" id="ARBA00032572"/>
    </source>
</evidence>
<evidence type="ECO:0000256" key="4">
    <source>
        <dbReference type="ARBA" id="ARBA00013244"/>
    </source>
</evidence>
<comment type="catalytic activity">
    <reaction evidence="6">
        <text>an acyl-CoA + a 1,2-diacyl-sn-glycerol = a triacyl-sn-glycerol + CoA</text>
        <dbReference type="Rhea" id="RHEA:10868"/>
        <dbReference type="ChEBI" id="CHEBI:17815"/>
        <dbReference type="ChEBI" id="CHEBI:57287"/>
        <dbReference type="ChEBI" id="CHEBI:58342"/>
        <dbReference type="ChEBI" id="CHEBI:64615"/>
        <dbReference type="EC" id="2.3.1.20"/>
    </reaction>
</comment>
<comment type="similarity">
    <text evidence="2">Belongs to the mycobacterial A85 antigen family.</text>
</comment>
<organism evidence="8 9">
    <name type="scientific">Actinomycetospora aurantiaca</name>
    <dbReference type="NCBI Taxonomy" id="3129233"/>
    <lineage>
        <taxon>Bacteria</taxon>
        <taxon>Bacillati</taxon>
        <taxon>Actinomycetota</taxon>
        <taxon>Actinomycetes</taxon>
        <taxon>Pseudonocardiales</taxon>
        <taxon>Pseudonocardiaceae</taxon>
        <taxon>Actinomycetospora</taxon>
    </lineage>
</organism>
<dbReference type="InterPro" id="IPR006311">
    <property type="entry name" value="TAT_signal"/>
</dbReference>
<evidence type="ECO:0000256" key="7">
    <source>
        <dbReference type="SAM" id="MobiDB-lite"/>
    </source>
</evidence>
<proteinExistence type="inferred from homology"/>
<reference evidence="8 9" key="1">
    <citation type="submission" date="2024-03" db="EMBL/GenBank/DDBJ databases">
        <title>Actinomycetospora sp. OC33-EN08, a novel actinomycete isolated from wild orchid (Aerides multiflora).</title>
        <authorList>
            <person name="Suriyachadkun C."/>
        </authorList>
    </citation>
    <scope>NUCLEOTIDE SEQUENCE [LARGE SCALE GENOMIC DNA]</scope>
    <source>
        <strain evidence="8 9">OC33-EN08</strain>
    </source>
</reference>
<evidence type="ECO:0000313" key="9">
    <source>
        <dbReference type="Proteomes" id="UP001385809"/>
    </source>
</evidence>
<dbReference type="EC" id="2.3.1.20" evidence="4"/>
<comment type="caution">
    <text evidence="8">The sequence shown here is derived from an EMBL/GenBank/DDBJ whole genome shotgun (WGS) entry which is preliminary data.</text>
</comment>
<dbReference type="Gene3D" id="3.40.50.1820">
    <property type="entry name" value="alpha/beta hydrolase"/>
    <property type="match status" value="1"/>
</dbReference>
<name>A0ABU8MI10_9PSEU</name>
<evidence type="ECO:0000256" key="1">
    <source>
        <dbReference type="ARBA" id="ARBA00000697"/>
    </source>
</evidence>
<dbReference type="GO" id="GO:0016787">
    <property type="term" value="F:hydrolase activity"/>
    <property type="evidence" value="ECO:0007669"/>
    <property type="project" value="UniProtKB-KW"/>
</dbReference>
<dbReference type="InterPro" id="IPR000801">
    <property type="entry name" value="Esterase-like"/>
</dbReference>
<evidence type="ECO:0000256" key="2">
    <source>
        <dbReference type="ARBA" id="ARBA00005874"/>
    </source>
</evidence>
<feature type="region of interest" description="Disordered" evidence="7">
    <location>
        <begin position="43"/>
        <end position="64"/>
    </location>
</feature>
<dbReference type="EC" id="2.3.1.122" evidence="3"/>
<feature type="compositionally biased region" description="Pro residues" evidence="7">
    <location>
        <begin position="43"/>
        <end position="55"/>
    </location>
</feature>
<gene>
    <name evidence="8" type="ORF">WCD74_04175</name>
</gene>
<dbReference type="PROSITE" id="PS51318">
    <property type="entry name" value="TAT"/>
    <property type="match status" value="1"/>
</dbReference>
<keyword evidence="8" id="KW-0378">Hydrolase</keyword>
<dbReference type="RefSeq" id="WP_337693556.1">
    <property type="nucleotide sequence ID" value="NZ_JBBEGN010000001.1"/>
</dbReference>
<evidence type="ECO:0000256" key="3">
    <source>
        <dbReference type="ARBA" id="ARBA00012820"/>
    </source>
</evidence>
<comment type="catalytic activity">
    <reaction evidence="1">
        <text>2 alpha,alpha'-trehalose 6-mycolate = alpha,alpha'-trehalose 6,6'-bismycolate + alpha,alpha-trehalose</text>
        <dbReference type="Rhea" id="RHEA:23472"/>
        <dbReference type="ChEBI" id="CHEBI:16551"/>
        <dbReference type="ChEBI" id="CHEBI:18195"/>
        <dbReference type="ChEBI" id="CHEBI:18234"/>
        <dbReference type="EC" id="2.3.1.122"/>
    </reaction>
</comment>
<dbReference type="Pfam" id="PF00756">
    <property type="entry name" value="Esterase"/>
    <property type="match status" value="1"/>
</dbReference>
<sequence length="315" mass="33031">MSGQQRLSRRRLLAGGGAVVGAGALAAGATALAGAFGTPAPIPQRVPAAPRPPRAPDAVSTVEWETSGARNRSVRLVITSPAGVDRTTLPVAVGLHGLGGNALWWGDPGMRRALGTAWASGVPRFAVAALDGGDNYWHPFRLGDDPMRMLLDELPVWLGERGMARDTAGVPVLASGVSMGGAGALMYARARAQRQAPVKAVAAMSPGLFLDWAVAVRRPFAGPADWAANDPLRFYPELAGTPTGMWCGDRDAFAPAVRRYVELARPQYSRISPGGHTGSYYATILPQVIAFLGQHVAPTTLPFGPASSSRTYPHL</sequence>
<dbReference type="Proteomes" id="UP001385809">
    <property type="component" value="Unassembled WGS sequence"/>
</dbReference>
<keyword evidence="9" id="KW-1185">Reference proteome</keyword>